<evidence type="ECO:0000313" key="2">
    <source>
        <dbReference type="Proteomes" id="UP000839052"/>
    </source>
</evidence>
<dbReference type="Proteomes" id="UP000839052">
    <property type="component" value="Chromosome"/>
</dbReference>
<evidence type="ECO:0008006" key="3">
    <source>
        <dbReference type="Google" id="ProtNLM"/>
    </source>
</evidence>
<reference evidence="1 2" key="1">
    <citation type="submission" date="2021-10" db="EMBL/GenBank/DDBJ databases">
        <authorList>
            <person name="Koch H."/>
        </authorList>
    </citation>
    <scope>NUCLEOTIDE SEQUENCE [LARGE SCALE GENOMIC DNA]</scope>
    <source>
        <strain evidence="1">6680</strain>
    </source>
</reference>
<name>A0ABM8Z0Z1_9PROT</name>
<dbReference type="NCBIfam" id="TIGR04353">
    <property type="entry name" value="PqqD_rel_X"/>
    <property type="match status" value="1"/>
</dbReference>
<keyword evidence="2" id="KW-1185">Reference proteome</keyword>
<dbReference type="InterPro" id="IPR027599">
    <property type="entry name" value="PqqD-rel_X"/>
</dbReference>
<dbReference type="RefSeq" id="WP_239797257.1">
    <property type="nucleotide sequence ID" value="NZ_OU912926.1"/>
</dbReference>
<protein>
    <recommendedName>
        <fullName evidence="3">PqqD family protein, HPr-rel-A system</fullName>
    </recommendedName>
</protein>
<sequence>MKWKVIPDQAVNCCSWDDEFVFYNKLSGDTHLLGSTATQILLELRQSPSNVLLLTQVLAPRLQAKMVTHEEFSFQIEHLLNELNTLGLIEFS</sequence>
<gene>
    <name evidence="1" type="ORF">NTG6680_2235</name>
</gene>
<evidence type="ECO:0000313" key="1">
    <source>
        <dbReference type="EMBL" id="CAG9933484.1"/>
    </source>
</evidence>
<accession>A0ABM8Z0Z1</accession>
<proteinExistence type="predicted"/>
<organism evidence="1 2">
    <name type="scientific">Candidatus Nitrotoga arctica</name>
    <dbReference type="NCBI Taxonomy" id="453162"/>
    <lineage>
        <taxon>Bacteria</taxon>
        <taxon>Pseudomonadati</taxon>
        <taxon>Pseudomonadota</taxon>
        <taxon>Betaproteobacteria</taxon>
        <taxon>Nitrosomonadales</taxon>
        <taxon>Gallionellaceae</taxon>
        <taxon>Candidatus Nitrotoga</taxon>
    </lineage>
</organism>
<dbReference type="EMBL" id="OU912926">
    <property type="protein sequence ID" value="CAG9933484.1"/>
    <property type="molecule type" value="Genomic_DNA"/>
</dbReference>